<feature type="non-terminal residue" evidence="2">
    <location>
        <position position="123"/>
    </location>
</feature>
<sequence>MRRVTMAAPSTSKAKRLGRGKALRPEKKADAPSDVLERTVTSQLKGWTNEIVRVMWMRYHGLSKACAWPLLQCMRAGEVHTLAMQCACRLKQAARLYFPSRAYSMRRLSARTTQTPTLRGLLA</sequence>
<evidence type="ECO:0000256" key="1">
    <source>
        <dbReference type="SAM" id="MobiDB-lite"/>
    </source>
</evidence>
<accession>A0A6A0AEZ6</accession>
<dbReference type="Proteomes" id="UP000485058">
    <property type="component" value="Unassembled WGS sequence"/>
</dbReference>
<proteinExistence type="predicted"/>
<evidence type="ECO:0000313" key="2">
    <source>
        <dbReference type="EMBL" id="GFH31235.1"/>
    </source>
</evidence>
<protein>
    <submittedName>
        <fullName evidence="2">Uncharacterized protein</fullName>
    </submittedName>
</protein>
<feature type="compositionally biased region" description="Basic residues" evidence="1">
    <location>
        <begin position="13"/>
        <end position="22"/>
    </location>
</feature>
<evidence type="ECO:0000313" key="3">
    <source>
        <dbReference type="Proteomes" id="UP000485058"/>
    </source>
</evidence>
<dbReference type="EMBL" id="BLLF01005471">
    <property type="protein sequence ID" value="GFH31235.1"/>
    <property type="molecule type" value="Genomic_DNA"/>
</dbReference>
<feature type="region of interest" description="Disordered" evidence="1">
    <location>
        <begin position="1"/>
        <end position="30"/>
    </location>
</feature>
<name>A0A6A0AEZ6_HAELA</name>
<dbReference type="AlphaFoldDB" id="A0A6A0AEZ6"/>
<comment type="caution">
    <text evidence="2">The sequence shown here is derived from an EMBL/GenBank/DDBJ whole genome shotgun (WGS) entry which is preliminary data.</text>
</comment>
<feature type="non-terminal residue" evidence="2">
    <location>
        <position position="1"/>
    </location>
</feature>
<gene>
    <name evidence="2" type="ORF">HaLaN_30233</name>
</gene>
<reference evidence="2 3" key="1">
    <citation type="submission" date="2020-02" db="EMBL/GenBank/DDBJ databases">
        <title>Draft genome sequence of Haematococcus lacustris strain NIES-144.</title>
        <authorList>
            <person name="Morimoto D."/>
            <person name="Nakagawa S."/>
            <person name="Yoshida T."/>
            <person name="Sawayama S."/>
        </authorList>
    </citation>
    <scope>NUCLEOTIDE SEQUENCE [LARGE SCALE GENOMIC DNA]</scope>
    <source>
        <strain evidence="2 3">NIES-144</strain>
    </source>
</reference>
<keyword evidence="3" id="KW-1185">Reference proteome</keyword>
<organism evidence="2 3">
    <name type="scientific">Haematococcus lacustris</name>
    <name type="common">Green alga</name>
    <name type="synonym">Haematococcus pluvialis</name>
    <dbReference type="NCBI Taxonomy" id="44745"/>
    <lineage>
        <taxon>Eukaryota</taxon>
        <taxon>Viridiplantae</taxon>
        <taxon>Chlorophyta</taxon>
        <taxon>core chlorophytes</taxon>
        <taxon>Chlorophyceae</taxon>
        <taxon>CS clade</taxon>
        <taxon>Chlamydomonadales</taxon>
        <taxon>Haematococcaceae</taxon>
        <taxon>Haematococcus</taxon>
    </lineage>
</organism>